<evidence type="ECO:0000313" key="1">
    <source>
        <dbReference type="EMBL" id="KYG65268.1"/>
    </source>
</evidence>
<dbReference type="Proteomes" id="UP000075799">
    <property type="component" value="Unassembled WGS sequence"/>
</dbReference>
<dbReference type="AlphaFoldDB" id="A0A161PS17"/>
<gene>
    <name evidence="1" type="ORF">AZI87_11985</name>
</gene>
<dbReference type="EMBL" id="LUKD01000005">
    <property type="protein sequence ID" value="KYG65268.1"/>
    <property type="molecule type" value="Genomic_DNA"/>
</dbReference>
<protein>
    <submittedName>
        <fullName evidence="1">Uncharacterized protein</fullName>
    </submittedName>
</protein>
<name>A0A161PS17_BDEBC</name>
<sequence>MPEFSQDLLDMLVSDMKARKAAAVSDNELNRQNQGFRVKIDLSAARAENNPLAVDFPFKSVFVENATDASVQVYLRATSKEDHQTAFLFKMRDSWTIEYQVPRAYLHWAAQPGKTATLVFFPDSEFRSGSQLSVTSGGVSVSDGSVVNTPVSVTLAAGVAAVIVPQNLDRKVALIENKTGSDIWIGGPAVSNAGANEGIRIASGERLEYRNTGDLYGYSVGGGKVTRVEET</sequence>
<evidence type="ECO:0000313" key="2">
    <source>
        <dbReference type="Proteomes" id="UP000075799"/>
    </source>
</evidence>
<reference evidence="1 2" key="1">
    <citation type="submission" date="2016-03" db="EMBL/GenBank/DDBJ databases">
        <authorList>
            <person name="Ploux O."/>
        </authorList>
    </citation>
    <scope>NUCLEOTIDE SEQUENCE [LARGE SCALE GENOMIC DNA]</scope>
    <source>
        <strain evidence="1 2">EC13</strain>
    </source>
</reference>
<comment type="caution">
    <text evidence="1">The sequence shown here is derived from an EMBL/GenBank/DDBJ whole genome shotgun (WGS) entry which is preliminary data.</text>
</comment>
<dbReference type="OrthoDB" id="9846524at2"/>
<accession>A0A161PS17</accession>
<organism evidence="1 2">
    <name type="scientific">Bdellovibrio bacteriovorus</name>
    <dbReference type="NCBI Taxonomy" id="959"/>
    <lineage>
        <taxon>Bacteria</taxon>
        <taxon>Pseudomonadati</taxon>
        <taxon>Bdellovibrionota</taxon>
        <taxon>Bdellovibrionia</taxon>
        <taxon>Bdellovibrionales</taxon>
        <taxon>Pseudobdellovibrionaceae</taxon>
        <taxon>Bdellovibrio</taxon>
    </lineage>
</organism>
<dbReference type="RefSeq" id="WP_063207293.1">
    <property type="nucleotide sequence ID" value="NZ_LUKD01000005.1"/>
</dbReference>
<proteinExistence type="predicted"/>